<dbReference type="GO" id="GO:0009252">
    <property type="term" value="P:peptidoglycan biosynthetic process"/>
    <property type="evidence" value="ECO:0007669"/>
    <property type="project" value="TreeGrafter"/>
</dbReference>
<dbReference type="GO" id="GO:0031241">
    <property type="term" value="C:periplasmic side of cell outer membrane"/>
    <property type="evidence" value="ECO:0007669"/>
    <property type="project" value="TreeGrafter"/>
</dbReference>
<evidence type="ECO:0000313" key="3">
    <source>
        <dbReference type="Proteomes" id="UP000291117"/>
    </source>
</evidence>
<organism evidence="1 3">
    <name type="scientific">Pedobacter hiemivivus</name>
    <dbReference type="NCBI Taxonomy" id="2530454"/>
    <lineage>
        <taxon>Bacteria</taxon>
        <taxon>Pseudomonadati</taxon>
        <taxon>Bacteroidota</taxon>
        <taxon>Sphingobacteriia</taxon>
        <taxon>Sphingobacteriales</taxon>
        <taxon>Sphingobacteriaceae</taxon>
        <taxon>Pedobacter</taxon>
    </lineage>
</organism>
<name>A0A4R0N9W3_9SPHI</name>
<dbReference type="RefSeq" id="WP_131610192.1">
    <property type="nucleotide sequence ID" value="NZ_SJSM01000010.1"/>
</dbReference>
<dbReference type="Proteomes" id="UP000309594">
    <property type="component" value="Unassembled WGS sequence"/>
</dbReference>
<accession>A0A4U1G672</accession>
<dbReference type="GO" id="GO:0030234">
    <property type="term" value="F:enzyme regulator activity"/>
    <property type="evidence" value="ECO:0007669"/>
    <property type="project" value="TreeGrafter"/>
</dbReference>
<accession>A0A4R0N9W3</accession>
<reference evidence="2 4" key="2">
    <citation type="submission" date="2019-04" db="EMBL/GenBank/DDBJ databases">
        <title>Pedobacter sp. RP-1-16 sp. nov., isolated from Arctic soil.</title>
        <authorList>
            <person name="Dahal R.H."/>
            <person name="Kim D.-U."/>
        </authorList>
    </citation>
    <scope>NUCLEOTIDE SEQUENCE [LARGE SCALE GENOMIC DNA]</scope>
    <source>
        <strain evidence="2 4">RP-1-16</strain>
    </source>
</reference>
<dbReference type="EMBL" id="SWDX01000008">
    <property type="protein sequence ID" value="TKC58120.1"/>
    <property type="molecule type" value="Genomic_DNA"/>
</dbReference>
<evidence type="ECO:0000313" key="2">
    <source>
        <dbReference type="EMBL" id="TKC58120.1"/>
    </source>
</evidence>
<protein>
    <submittedName>
        <fullName evidence="1">Penicillin-binding protein activator LpoB</fullName>
    </submittedName>
</protein>
<keyword evidence="3" id="KW-1185">Reference proteome</keyword>
<dbReference type="AlphaFoldDB" id="A0A4R0N9W3"/>
<dbReference type="OrthoDB" id="9803653at2"/>
<gene>
    <name evidence="1" type="ORF">EZ444_16195</name>
    <name evidence="2" type="ORF">FBD94_19410</name>
</gene>
<dbReference type="PROSITE" id="PS51257">
    <property type="entry name" value="PROKAR_LIPOPROTEIN"/>
    <property type="match status" value="1"/>
</dbReference>
<dbReference type="EMBL" id="SJSM01000010">
    <property type="protein sequence ID" value="TCC95044.1"/>
    <property type="molecule type" value="Genomic_DNA"/>
</dbReference>
<evidence type="ECO:0000313" key="4">
    <source>
        <dbReference type="Proteomes" id="UP000309594"/>
    </source>
</evidence>
<dbReference type="Proteomes" id="UP000291117">
    <property type="component" value="Unassembled WGS sequence"/>
</dbReference>
<dbReference type="PANTHER" id="PTHR40593">
    <property type="entry name" value="PENICILLIN-BINDING PROTEIN ACTIVATOR LPOB"/>
    <property type="match status" value="1"/>
</dbReference>
<reference evidence="1 3" key="1">
    <citation type="submission" date="2019-02" db="EMBL/GenBank/DDBJ databases">
        <title>Pedobacter sp. RP-3-8 sp. nov., isolated from Arctic soil.</title>
        <authorList>
            <person name="Dahal R.H."/>
        </authorList>
    </citation>
    <scope>NUCLEOTIDE SEQUENCE [LARGE SCALE GENOMIC DNA]</scope>
    <source>
        <strain evidence="1 3">RP-3-8</strain>
    </source>
</reference>
<comment type="caution">
    <text evidence="1">The sequence shown here is derived from an EMBL/GenBank/DDBJ whole genome shotgun (WGS) entry which is preliminary data.</text>
</comment>
<dbReference type="Pfam" id="PF13036">
    <property type="entry name" value="LpoB"/>
    <property type="match status" value="1"/>
</dbReference>
<dbReference type="PANTHER" id="PTHR40593:SF1">
    <property type="entry name" value="PENICILLIN-BINDING PROTEIN ACTIVATOR LPOB"/>
    <property type="match status" value="1"/>
</dbReference>
<dbReference type="InterPro" id="IPR014094">
    <property type="entry name" value="LpoB"/>
</dbReference>
<evidence type="ECO:0000313" key="1">
    <source>
        <dbReference type="EMBL" id="TCC95044.1"/>
    </source>
</evidence>
<dbReference type="Gene3D" id="3.40.50.10610">
    <property type="entry name" value="ABC-type transport auxiliary lipoprotein component"/>
    <property type="match status" value="1"/>
</dbReference>
<proteinExistence type="predicted"/>
<sequence length="197" mass="22179">MQVKKIMTIAAIAVSGMIITSCSRQVTRVSTDQAIDVSGNWNNTDSRLVAEEMTQTILGGKWLSTHLEEKQGKRPVVIVGVMQNKSHEHIDAETFVKDVEQSFIKSERVRLVQGGKKREELRGEKADQQDNATISTMKKFGLENGADYILQGSINSIVDSHKRKKVVYYQVNLELTDIQTNEVVWIGDKKIAKYVKN</sequence>